<dbReference type="InterPro" id="IPR018338">
    <property type="entry name" value="Carbonic_anhydrase_a-class_CS"/>
</dbReference>
<reference evidence="12 13" key="1">
    <citation type="submission" date="2018-07" db="EMBL/GenBank/DDBJ databases">
        <title>Genomic Encyclopedia of Type Strains, Phase IV (KMG-IV): sequencing the most valuable type-strain genomes for metagenomic binning, comparative biology and taxonomic classification.</title>
        <authorList>
            <person name="Goeker M."/>
        </authorList>
    </citation>
    <scope>NUCLEOTIDE SEQUENCE [LARGE SCALE GENOMIC DNA]</scope>
    <source>
        <strain evidence="12 13">DSM 103736</strain>
    </source>
</reference>
<sequence length="246" mass="27589">MKYLTLLMTALLMTGSAGAYASEHPAWSYEGDGAPEHWGDLSPDFNQCKTGMNQSPVNITSTQKTHLAPLDFRFGDVPLTEINNGHTVQVNDDGGDELTLDNEKFSLQQFHFHTPSENTIDGKSFPLEAHFVHKNDKDEIAVIAVMFQIGKENPELQKLWQQMPGKAGETVSIKEKMELRGLFPADLSYYRFSGSLTTPPCTEGVRWLVLKQPMTVSEQQVEKFAATMHHHNNRPVQPLHGRVIVE</sequence>
<dbReference type="PROSITE" id="PS51144">
    <property type="entry name" value="ALPHA_CA_2"/>
    <property type="match status" value="1"/>
</dbReference>
<feature type="chain" id="PRO_5025097624" description="Carbonic anhydrase" evidence="10">
    <location>
        <begin position="22"/>
        <end position="246"/>
    </location>
</feature>
<keyword evidence="7 10" id="KW-0862">Zinc</keyword>
<dbReference type="AlphaFoldDB" id="A0A370QGQ2"/>
<evidence type="ECO:0000256" key="4">
    <source>
        <dbReference type="ARBA" id="ARBA00012925"/>
    </source>
</evidence>
<dbReference type="InterPro" id="IPR001148">
    <property type="entry name" value="CA_dom"/>
</dbReference>
<comment type="catalytic activity">
    <reaction evidence="9 10">
        <text>hydrogencarbonate + H(+) = CO2 + H2O</text>
        <dbReference type="Rhea" id="RHEA:10748"/>
        <dbReference type="ChEBI" id="CHEBI:15377"/>
        <dbReference type="ChEBI" id="CHEBI:15378"/>
        <dbReference type="ChEBI" id="CHEBI:16526"/>
        <dbReference type="ChEBI" id="CHEBI:17544"/>
        <dbReference type="EC" id="4.2.1.1"/>
    </reaction>
</comment>
<gene>
    <name evidence="12" type="ORF">C8D90_10974</name>
</gene>
<comment type="cofactor">
    <cofactor evidence="1 10">
        <name>Zn(2+)</name>
        <dbReference type="ChEBI" id="CHEBI:29105"/>
    </cofactor>
</comment>
<accession>A0A370QGQ2</accession>
<dbReference type="EC" id="4.2.1.1" evidence="4 10"/>
<dbReference type="InterPro" id="IPR023561">
    <property type="entry name" value="Carbonic_anhydrase_a-class"/>
</dbReference>
<dbReference type="PANTHER" id="PTHR18952:SF265">
    <property type="entry name" value="CARBONIC ANHYDRASE"/>
    <property type="match status" value="1"/>
</dbReference>
<dbReference type="RefSeq" id="WP_196238521.1">
    <property type="nucleotide sequence ID" value="NZ_QRAP01000009.1"/>
</dbReference>
<dbReference type="SUPFAM" id="SSF51069">
    <property type="entry name" value="Carbonic anhydrase"/>
    <property type="match status" value="1"/>
</dbReference>
<feature type="signal peptide" evidence="10">
    <location>
        <begin position="1"/>
        <end position="21"/>
    </location>
</feature>
<dbReference type="CDD" id="cd03124">
    <property type="entry name" value="alpha_CA_prokaryotic_like"/>
    <property type="match status" value="1"/>
</dbReference>
<dbReference type="PANTHER" id="PTHR18952">
    <property type="entry name" value="CARBONIC ANHYDRASE"/>
    <property type="match status" value="1"/>
</dbReference>
<keyword evidence="13" id="KW-1185">Reference proteome</keyword>
<dbReference type="PROSITE" id="PS00162">
    <property type="entry name" value="ALPHA_CA_1"/>
    <property type="match status" value="1"/>
</dbReference>
<protein>
    <recommendedName>
        <fullName evidence="5 10">Carbonic anhydrase</fullName>
        <ecNumber evidence="4 10">4.2.1.1</ecNumber>
    </recommendedName>
</protein>
<comment type="function">
    <text evidence="2 10">Reversible hydration of carbon dioxide.</text>
</comment>
<keyword evidence="6 10" id="KW-0479">Metal-binding</keyword>
<organism evidence="12 13">
    <name type="scientific">Enterobacillus tribolii</name>
    <dbReference type="NCBI Taxonomy" id="1487935"/>
    <lineage>
        <taxon>Bacteria</taxon>
        <taxon>Pseudomonadati</taxon>
        <taxon>Pseudomonadota</taxon>
        <taxon>Gammaproteobacteria</taxon>
        <taxon>Enterobacterales</taxon>
        <taxon>Hafniaceae</taxon>
        <taxon>Enterobacillus</taxon>
    </lineage>
</organism>
<name>A0A370QGQ2_9GAMM</name>
<evidence type="ECO:0000259" key="11">
    <source>
        <dbReference type="PROSITE" id="PS51144"/>
    </source>
</evidence>
<dbReference type="EMBL" id="QRAP01000009">
    <property type="protein sequence ID" value="RDK87479.1"/>
    <property type="molecule type" value="Genomic_DNA"/>
</dbReference>
<evidence type="ECO:0000256" key="9">
    <source>
        <dbReference type="ARBA" id="ARBA00048348"/>
    </source>
</evidence>
<dbReference type="InterPro" id="IPR036398">
    <property type="entry name" value="CA_dom_sf"/>
</dbReference>
<dbReference type="Gene3D" id="3.10.200.10">
    <property type="entry name" value="Alpha carbonic anhydrase"/>
    <property type="match status" value="1"/>
</dbReference>
<proteinExistence type="inferred from homology"/>
<evidence type="ECO:0000256" key="5">
    <source>
        <dbReference type="ARBA" id="ARBA00014628"/>
    </source>
</evidence>
<evidence type="ECO:0000256" key="2">
    <source>
        <dbReference type="ARBA" id="ARBA00002904"/>
    </source>
</evidence>
<evidence type="ECO:0000313" key="12">
    <source>
        <dbReference type="EMBL" id="RDK87479.1"/>
    </source>
</evidence>
<dbReference type="GO" id="GO:0008270">
    <property type="term" value="F:zinc ion binding"/>
    <property type="evidence" value="ECO:0007669"/>
    <property type="project" value="UniProtKB-UniRule"/>
</dbReference>
<comment type="similarity">
    <text evidence="3 10">Belongs to the alpha-carbonic anhydrase family.</text>
</comment>
<keyword evidence="10" id="KW-0732">Signal</keyword>
<feature type="domain" description="Alpha-carbonic anhydrase" evidence="11">
    <location>
        <begin position="25"/>
        <end position="246"/>
    </location>
</feature>
<keyword evidence="8 10" id="KW-0456">Lyase</keyword>
<comment type="caution">
    <text evidence="12">The sequence shown here is derived from an EMBL/GenBank/DDBJ whole genome shotgun (WGS) entry which is preliminary data.</text>
</comment>
<evidence type="ECO:0000256" key="6">
    <source>
        <dbReference type="ARBA" id="ARBA00022723"/>
    </source>
</evidence>
<dbReference type="GO" id="GO:0004089">
    <property type="term" value="F:carbonate dehydratase activity"/>
    <property type="evidence" value="ECO:0007669"/>
    <property type="project" value="UniProtKB-UniRule"/>
</dbReference>
<dbReference type="Proteomes" id="UP000254848">
    <property type="component" value="Unassembled WGS sequence"/>
</dbReference>
<evidence type="ECO:0000313" key="13">
    <source>
        <dbReference type="Proteomes" id="UP000254848"/>
    </source>
</evidence>
<evidence type="ECO:0000256" key="1">
    <source>
        <dbReference type="ARBA" id="ARBA00001947"/>
    </source>
</evidence>
<dbReference type="Pfam" id="PF00194">
    <property type="entry name" value="Carb_anhydrase"/>
    <property type="match status" value="1"/>
</dbReference>
<evidence type="ECO:0000256" key="8">
    <source>
        <dbReference type="ARBA" id="ARBA00023239"/>
    </source>
</evidence>
<evidence type="ECO:0000256" key="10">
    <source>
        <dbReference type="RuleBase" id="RU367011"/>
    </source>
</evidence>
<evidence type="ECO:0000256" key="7">
    <source>
        <dbReference type="ARBA" id="ARBA00022833"/>
    </source>
</evidence>
<evidence type="ECO:0000256" key="3">
    <source>
        <dbReference type="ARBA" id="ARBA00010718"/>
    </source>
</evidence>
<dbReference type="SMART" id="SM01057">
    <property type="entry name" value="Carb_anhydrase"/>
    <property type="match status" value="1"/>
</dbReference>
<dbReference type="InterPro" id="IPR041891">
    <property type="entry name" value="Alpha_CA_prokaryot-like"/>
</dbReference>